<keyword evidence="10" id="KW-0325">Glycoprotein</keyword>
<dbReference type="SMART" id="SM00181">
    <property type="entry name" value="EGF"/>
    <property type="match status" value="13"/>
</dbReference>
<dbReference type="EMBL" id="FZQP02007058">
    <property type="protein sequence ID" value="VVD06010.1"/>
    <property type="molecule type" value="Genomic_DNA"/>
</dbReference>
<proteinExistence type="inferred from homology"/>
<evidence type="ECO:0000256" key="11">
    <source>
        <dbReference type="PROSITE-ProRule" id="PRU00076"/>
    </source>
</evidence>
<dbReference type="FunFam" id="2.10.25.10:FF:000014">
    <property type="entry name" value="Latent-transforming growth factor beta-binding protein 3"/>
    <property type="match status" value="2"/>
</dbReference>
<keyword evidence="9" id="KW-1015">Disulfide bond</keyword>
<dbReference type="InterPro" id="IPR001881">
    <property type="entry name" value="EGF-like_Ca-bd_dom"/>
</dbReference>
<feature type="domain" description="EGF-like" evidence="14">
    <location>
        <begin position="1074"/>
        <end position="1119"/>
    </location>
</feature>
<comment type="subcellular location">
    <subcellularLocation>
        <location evidence="1">Secreted</location>
        <location evidence="1">Extracellular space</location>
        <location evidence="1">Extracellular matrix</location>
    </subcellularLocation>
</comment>
<keyword evidence="8" id="KW-0106">Calcium</keyword>
<keyword evidence="6 13" id="KW-0732">Signal</keyword>
<evidence type="ECO:0000313" key="15">
    <source>
        <dbReference type="EMBL" id="VVD06010.1"/>
    </source>
</evidence>
<dbReference type="PROSITE" id="PS01186">
    <property type="entry name" value="EGF_2"/>
    <property type="match status" value="3"/>
</dbReference>
<dbReference type="InterPro" id="IPR009030">
    <property type="entry name" value="Growth_fac_rcpt_cys_sf"/>
</dbReference>
<dbReference type="GO" id="GO:0005509">
    <property type="term" value="F:calcium ion binding"/>
    <property type="evidence" value="ECO:0007669"/>
    <property type="project" value="InterPro"/>
</dbReference>
<comment type="similarity">
    <text evidence="2">Belongs to the fibulin family.</text>
</comment>
<comment type="caution">
    <text evidence="11">Lacks conserved residue(s) required for the propagation of feature annotation.</text>
</comment>
<evidence type="ECO:0000313" key="16">
    <source>
        <dbReference type="Proteomes" id="UP000324832"/>
    </source>
</evidence>
<feature type="domain" description="EGF-like" evidence="14">
    <location>
        <begin position="479"/>
        <end position="517"/>
    </location>
</feature>
<feature type="signal peptide" evidence="13">
    <location>
        <begin position="1"/>
        <end position="21"/>
    </location>
</feature>
<evidence type="ECO:0000256" key="9">
    <source>
        <dbReference type="ARBA" id="ARBA00023157"/>
    </source>
</evidence>
<dbReference type="InterPro" id="IPR050751">
    <property type="entry name" value="ECM_structural_protein"/>
</dbReference>
<dbReference type="Proteomes" id="UP000324832">
    <property type="component" value="Unassembled WGS sequence"/>
</dbReference>
<dbReference type="FunFam" id="2.10.25.10:FF:000240">
    <property type="entry name" value="Vitamin K-dependent protein S"/>
    <property type="match status" value="1"/>
</dbReference>
<dbReference type="SMART" id="SM00179">
    <property type="entry name" value="EGF_CA"/>
    <property type="match status" value="16"/>
</dbReference>
<evidence type="ECO:0000256" key="1">
    <source>
        <dbReference type="ARBA" id="ARBA00004498"/>
    </source>
</evidence>
<dbReference type="Pfam" id="PF12662">
    <property type="entry name" value="cEGF"/>
    <property type="match status" value="4"/>
</dbReference>
<protein>
    <recommendedName>
        <fullName evidence="14">EGF-like domain-containing protein</fullName>
    </recommendedName>
</protein>
<keyword evidence="4" id="KW-0272">Extracellular matrix</keyword>
<evidence type="ECO:0000256" key="8">
    <source>
        <dbReference type="ARBA" id="ARBA00022837"/>
    </source>
</evidence>
<evidence type="ECO:0000256" key="12">
    <source>
        <dbReference type="SAM" id="MobiDB-lite"/>
    </source>
</evidence>
<evidence type="ECO:0000256" key="13">
    <source>
        <dbReference type="SAM" id="SignalP"/>
    </source>
</evidence>
<dbReference type="PANTHER" id="PTHR24034:SF111">
    <property type="entry name" value="FIBULIN-2-LIKE ISOFORM X1"/>
    <property type="match status" value="1"/>
</dbReference>
<dbReference type="InterPro" id="IPR000742">
    <property type="entry name" value="EGF"/>
</dbReference>
<dbReference type="PROSITE" id="PS00010">
    <property type="entry name" value="ASX_HYDROXYL"/>
    <property type="match status" value="5"/>
</dbReference>
<accession>A0A5E4R6M1</accession>
<feature type="domain" description="EGF-like" evidence="14">
    <location>
        <begin position="929"/>
        <end position="971"/>
    </location>
</feature>
<keyword evidence="7" id="KW-0677">Repeat</keyword>
<dbReference type="PROSITE" id="PS01187">
    <property type="entry name" value="EGF_CA"/>
    <property type="match status" value="7"/>
</dbReference>
<dbReference type="InterPro" id="IPR055088">
    <property type="entry name" value="Fibulin_C"/>
</dbReference>
<dbReference type="Gene3D" id="2.10.25.10">
    <property type="entry name" value="Laminin"/>
    <property type="match status" value="16"/>
</dbReference>
<feature type="region of interest" description="Disordered" evidence="12">
    <location>
        <begin position="700"/>
        <end position="736"/>
    </location>
</feature>
<evidence type="ECO:0000256" key="5">
    <source>
        <dbReference type="ARBA" id="ARBA00022536"/>
    </source>
</evidence>
<dbReference type="SUPFAM" id="SSF57184">
    <property type="entry name" value="Growth factor receptor domain"/>
    <property type="match status" value="6"/>
</dbReference>
<feature type="region of interest" description="Disordered" evidence="12">
    <location>
        <begin position="863"/>
        <end position="886"/>
    </location>
</feature>
<evidence type="ECO:0000256" key="7">
    <source>
        <dbReference type="ARBA" id="ARBA00022737"/>
    </source>
</evidence>
<dbReference type="SUPFAM" id="SSF57196">
    <property type="entry name" value="EGF/Laminin"/>
    <property type="match status" value="1"/>
</dbReference>
<organism evidence="15 16">
    <name type="scientific">Leptidea sinapis</name>
    <dbReference type="NCBI Taxonomy" id="189913"/>
    <lineage>
        <taxon>Eukaryota</taxon>
        <taxon>Metazoa</taxon>
        <taxon>Ecdysozoa</taxon>
        <taxon>Arthropoda</taxon>
        <taxon>Hexapoda</taxon>
        <taxon>Insecta</taxon>
        <taxon>Pterygota</taxon>
        <taxon>Neoptera</taxon>
        <taxon>Endopterygota</taxon>
        <taxon>Lepidoptera</taxon>
        <taxon>Glossata</taxon>
        <taxon>Ditrysia</taxon>
        <taxon>Papilionoidea</taxon>
        <taxon>Pieridae</taxon>
        <taxon>Dismorphiinae</taxon>
        <taxon>Leptidea</taxon>
    </lineage>
</organism>
<keyword evidence="5 11" id="KW-0245">EGF-like domain</keyword>
<dbReference type="InterPro" id="IPR018097">
    <property type="entry name" value="EGF_Ca-bd_CS"/>
</dbReference>
<feature type="compositionally biased region" description="Low complexity" evidence="12">
    <location>
        <begin position="863"/>
        <end position="876"/>
    </location>
</feature>
<evidence type="ECO:0000256" key="3">
    <source>
        <dbReference type="ARBA" id="ARBA00022525"/>
    </source>
</evidence>
<keyword evidence="3" id="KW-0964">Secreted</keyword>
<name>A0A5E4R6M1_9NEOP</name>
<evidence type="ECO:0000256" key="4">
    <source>
        <dbReference type="ARBA" id="ARBA00022530"/>
    </source>
</evidence>
<dbReference type="PANTHER" id="PTHR24034">
    <property type="entry name" value="EGF-LIKE DOMAIN-CONTAINING PROTEIN"/>
    <property type="match status" value="1"/>
</dbReference>
<feature type="domain" description="EGF-like" evidence="14">
    <location>
        <begin position="815"/>
        <end position="854"/>
    </location>
</feature>
<reference evidence="15 16" key="1">
    <citation type="submission" date="2017-07" db="EMBL/GenBank/DDBJ databases">
        <authorList>
            <person name="Talla V."/>
            <person name="Backstrom N."/>
        </authorList>
    </citation>
    <scope>NUCLEOTIDE SEQUENCE [LARGE SCALE GENOMIC DNA]</scope>
</reference>
<gene>
    <name evidence="15" type="ORF">LSINAPIS_LOCUS15446</name>
</gene>
<dbReference type="InterPro" id="IPR026823">
    <property type="entry name" value="cEGF"/>
</dbReference>
<dbReference type="FunFam" id="2.10.25.10:FF:000119">
    <property type="entry name" value="vitamin K-dependent protein S"/>
    <property type="match status" value="1"/>
</dbReference>
<dbReference type="InterPro" id="IPR000152">
    <property type="entry name" value="EGF-type_Asp/Asn_hydroxyl_site"/>
</dbReference>
<dbReference type="FunFam" id="2.10.25.10:FF:000038">
    <property type="entry name" value="Fibrillin 2"/>
    <property type="match status" value="3"/>
</dbReference>
<feature type="domain" description="EGF-like" evidence="14">
    <location>
        <begin position="1032"/>
        <end position="1073"/>
    </location>
</feature>
<evidence type="ECO:0000256" key="6">
    <source>
        <dbReference type="ARBA" id="ARBA00022729"/>
    </source>
</evidence>
<dbReference type="Pfam" id="PF22914">
    <property type="entry name" value="Fibulin_C"/>
    <property type="match status" value="1"/>
</dbReference>
<dbReference type="Pfam" id="PF07645">
    <property type="entry name" value="EGF_CA"/>
    <property type="match status" value="10"/>
</dbReference>
<evidence type="ECO:0000256" key="2">
    <source>
        <dbReference type="ARBA" id="ARBA00006127"/>
    </source>
</evidence>
<evidence type="ECO:0000259" key="14">
    <source>
        <dbReference type="PROSITE" id="PS50026"/>
    </source>
</evidence>
<keyword evidence="16" id="KW-1185">Reference proteome</keyword>
<sequence length="1388" mass="153765">MWKLCLCFIVTLLQIRNGVYASLGDILSETSQLCCNQGTTYARSHSLEDCSSSTPPEVPSAYGSFCIFAMDQCCKEYFLKKTDCDNGVDMAYRNKSCGTSKDPSKKCCEQCLAGMTVGKSRGESACSIPNSGNSAEQMLGADVFTHCCKNAANEKPSKPTEPTTQRSKKPDEVSGAYSLCEEYAPNELCAHHCIPMPMSYKCECNPGFMLMPDGKNCKEVTKNRCKPHNPCQHKCNDNGIEVKCSCRRGYQLLEDQKSCEDIDECTLQPQVCLPNTKCLNVLGSYKCIPLRQKPKDKGTCPPGFARNLLNNACDDINECKLPNPPCASYLCENTIGGYKCGGVSGDPASLTNKRPTTEDRCPPGFRSAQNDECEDVDECALSIDDCNKLSQFCINTRGSFYCQDKASKHCPPGFKINPSNNICEDINECDEGQDICRPDQICVNVPGEYDCRPKENRNRYTGKCPDGMRLNPETKVCEDINECIEGTHLCDQYQKCLNTNGSHECICKLGFEMDRTTGACVDVNECATDQNTCIPESQRCDNTVGSYLCIRFISCGTGYILHHSSSTCEDVDECALGTHNCDRAGPEYHCVNIPGSFRCQRKPTSPPPPPTPEYEYEYYDSDEEIETAKKSESVTTTTPQIVTVPVTTPSTTPIPKPTEAVIPEKQPEINKIDQDIPEIYEEPAPTEIVKLEDLPDRDIYNTIDSSPVEIPDEGKNIQKKPETEYPNLKPPASTEQTIEISETTYSPITELTSPKMVYVKEGQNTVAVEAQKHEDGSVVLDTEDIPKNRWTKINERPSNNCPPGFELDNYGVCSDIDECTTNRHTCSGLTESCRNTRGGYLCDCALGFRRDLFSGACVLIPSSTSTSTSTTTSTSTPPITEASVPTSSSTRSYFWNFNNYRPAKSRPFKPMSNCDAGYHYNIHLGKCEDIDECTNGLATCAAVELCVNTEGGFRCDCQPNWRLDPDRQRCVPAVNNGWLPPGYENQFVNTVVNPPEVRMDNKVPEKEPVEEGSPEFSCPWGSQLSDDNTCVDIDECATGEAKCGPLQICTNLEGGYTCSCPKGHKLVDDHICEDVDECALAGSSPICSQNADCVNTIGSYRCQCHEGFKAAPVNDKVCVDVDECSEERSGSLCTQRCNNVWGGYRCSCFRGYRLNPDNRTCSDVDECVEFRSKNPCVGKCVNEQGSYKCTCPSGYRLSDDKRSCIDIDECETGIAPCARGSKYEGASDVCLNTRGGYRCHRITCSPGYRLESKHRCTKVQTYCTPSDWECAHQPSTYSYNFITFVSKLYIPESKVDLFTMRGPNWSYAKMRFELKLVNVDTPPSVREKADINSFLLVQTDHQAVVSLVRSLEGPQTIELELSMELYSRGQFGGTAVAKLYIFVSEYEF</sequence>
<feature type="domain" description="EGF-like" evidence="14">
    <location>
        <begin position="1163"/>
        <end position="1205"/>
    </location>
</feature>
<dbReference type="InterPro" id="IPR049883">
    <property type="entry name" value="NOTCH1_EGF-like"/>
</dbReference>
<feature type="compositionally biased region" description="Basic and acidic residues" evidence="12">
    <location>
        <begin position="712"/>
        <end position="723"/>
    </location>
</feature>
<feature type="chain" id="PRO_5022887282" description="EGF-like domain-containing protein" evidence="13">
    <location>
        <begin position="22"/>
        <end position="1388"/>
    </location>
</feature>
<dbReference type="PROSITE" id="PS50026">
    <property type="entry name" value="EGF_3"/>
    <property type="match status" value="6"/>
</dbReference>
<dbReference type="CDD" id="cd00054">
    <property type="entry name" value="EGF_CA"/>
    <property type="match status" value="5"/>
</dbReference>
<evidence type="ECO:0000256" key="10">
    <source>
        <dbReference type="ARBA" id="ARBA00023180"/>
    </source>
</evidence>